<dbReference type="Proteomes" id="UP000198508">
    <property type="component" value="Unassembled WGS sequence"/>
</dbReference>
<dbReference type="PANTHER" id="PTHR42941">
    <property type="entry name" value="SLL1037 PROTEIN"/>
    <property type="match status" value="1"/>
</dbReference>
<evidence type="ECO:0008006" key="4">
    <source>
        <dbReference type="Google" id="ProtNLM"/>
    </source>
</evidence>
<dbReference type="RefSeq" id="WP_092360304.1">
    <property type="nucleotide sequence ID" value="NZ_FOIM01000001.1"/>
</dbReference>
<evidence type="ECO:0000313" key="2">
    <source>
        <dbReference type="EMBL" id="SES93250.1"/>
    </source>
</evidence>
<name>A0A1I0AHD5_9FIRM</name>
<dbReference type="EMBL" id="FOIM01000001">
    <property type="protein sequence ID" value="SES93250.1"/>
    <property type="molecule type" value="Genomic_DNA"/>
</dbReference>
<dbReference type="Gene3D" id="3.40.190.10">
    <property type="entry name" value="Periplasmic binding protein-like II"/>
    <property type="match status" value="2"/>
</dbReference>
<gene>
    <name evidence="2" type="ORF">SAMN05216313_10124</name>
</gene>
<reference evidence="3" key="1">
    <citation type="submission" date="2016-10" db="EMBL/GenBank/DDBJ databases">
        <authorList>
            <person name="Varghese N."/>
            <person name="Submissions S."/>
        </authorList>
    </citation>
    <scope>NUCLEOTIDE SEQUENCE [LARGE SCALE GENOMIC DNA]</scope>
    <source>
        <strain evidence="3">NLAE-zl-G277</strain>
    </source>
</reference>
<keyword evidence="1" id="KW-0732">Signal</keyword>
<feature type="signal peptide" evidence="1">
    <location>
        <begin position="1"/>
        <end position="19"/>
    </location>
</feature>
<dbReference type="InterPro" id="IPR011852">
    <property type="entry name" value="TRAP_TAXI"/>
</dbReference>
<feature type="chain" id="PRO_5039010440" description="TRAP transporter substrate-binding protein" evidence="1">
    <location>
        <begin position="20"/>
        <end position="357"/>
    </location>
</feature>
<dbReference type="SUPFAM" id="SSF53850">
    <property type="entry name" value="Periplasmic binding protein-like II"/>
    <property type="match status" value="1"/>
</dbReference>
<accession>A0A1I0AHD5</accession>
<dbReference type="AlphaFoldDB" id="A0A1I0AHD5"/>
<proteinExistence type="predicted"/>
<protein>
    <recommendedName>
        <fullName evidence="4">TRAP transporter substrate-binding protein</fullName>
    </recommendedName>
</protein>
<evidence type="ECO:0000256" key="1">
    <source>
        <dbReference type="SAM" id="SignalP"/>
    </source>
</evidence>
<dbReference type="PROSITE" id="PS51257">
    <property type="entry name" value="PROKAR_LIPOPROTEIN"/>
    <property type="match status" value="1"/>
</dbReference>
<dbReference type="PANTHER" id="PTHR42941:SF1">
    <property type="entry name" value="SLL1037 PROTEIN"/>
    <property type="match status" value="1"/>
</dbReference>
<keyword evidence="3" id="KW-1185">Reference proteome</keyword>
<organism evidence="2 3">
    <name type="scientific">Enterocloster lavalensis</name>
    <dbReference type="NCBI Taxonomy" id="460384"/>
    <lineage>
        <taxon>Bacteria</taxon>
        <taxon>Bacillati</taxon>
        <taxon>Bacillota</taxon>
        <taxon>Clostridia</taxon>
        <taxon>Lachnospirales</taxon>
        <taxon>Lachnospiraceae</taxon>
        <taxon>Enterocloster</taxon>
    </lineage>
</organism>
<sequence>MKKMLALALSAALAAGTLAGCGGSGGSDSGATTQAAAQGGSAETKAEAKTEAKDVFWTFAAPPASSALYPYWVSVGQAVSTVFPQYKITTSESQGAVAITKSVRNGEADVGNSVSSTDYENYNGTGTFEGQPFKDLRMLFYYEVTAEMFCTTKDSGITDLKGLDGQRFNPGGTGTSAEDLCHKILGLFDVNPDYFVASQADAADAYSNREIVGTIKLGPVVDSYVMQLNASVPVNVINLSDEEIAKIIEAYPFLIKVTIPAGTYDGIDQDVNTVGTPQGAQTTTKLSQQNGYNIVKAMFDDGKSIWQAAYPSGAENDYVAMTLASTVPLHAGTVQYFVEQGIEVPEELIPPEYVAVQ</sequence>
<dbReference type="STRING" id="460384.SAMN05216313_10124"/>
<dbReference type="NCBIfam" id="TIGR02122">
    <property type="entry name" value="TRAP_TAXI"/>
    <property type="match status" value="1"/>
</dbReference>
<dbReference type="Pfam" id="PF16868">
    <property type="entry name" value="NMT1_3"/>
    <property type="match status" value="1"/>
</dbReference>
<evidence type="ECO:0000313" key="3">
    <source>
        <dbReference type="Proteomes" id="UP000198508"/>
    </source>
</evidence>